<reference evidence="3 4" key="1">
    <citation type="submission" date="2018-04" db="EMBL/GenBank/DDBJ databases">
        <title>Genome sequencing of Gemmobacter.</title>
        <authorList>
            <person name="Yi H."/>
            <person name="Baek M.-G."/>
        </authorList>
    </citation>
    <scope>NUCLEOTIDE SEQUENCE [LARGE SCALE GENOMIC DNA]</scope>
    <source>
        <strain evidence="3 4">HYN0069</strain>
    </source>
</reference>
<organism evidence="3 4">
    <name type="scientific">Paragemmobacter aquarius</name>
    <dbReference type="NCBI Taxonomy" id="2169400"/>
    <lineage>
        <taxon>Bacteria</taxon>
        <taxon>Pseudomonadati</taxon>
        <taxon>Pseudomonadota</taxon>
        <taxon>Alphaproteobacteria</taxon>
        <taxon>Rhodobacterales</taxon>
        <taxon>Paracoccaceae</taxon>
        <taxon>Paragemmobacter</taxon>
    </lineage>
</organism>
<dbReference type="InterPro" id="IPR001789">
    <property type="entry name" value="Sig_transdc_resp-reg_receiver"/>
</dbReference>
<accession>A0A2S0UNW7</accession>
<dbReference type="PROSITE" id="PS50110">
    <property type="entry name" value="RESPONSE_REGULATORY"/>
    <property type="match status" value="1"/>
</dbReference>
<keyword evidence="4" id="KW-1185">Reference proteome</keyword>
<evidence type="ECO:0000313" key="4">
    <source>
        <dbReference type="Proteomes" id="UP000244496"/>
    </source>
</evidence>
<dbReference type="KEGG" id="geh:HYN69_14275"/>
<dbReference type="AlphaFoldDB" id="A0A2S0UNW7"/>
<dbReference type="GO" id="GO:0000160">
    <property type="term" value="P:phosphorelay signal transduction system"/>
    <property type="evidence" value="ECO:0007669"/>
    <property type="project" value="InterPro"/>
</dbReference>
<sequence>MNAMENEPSSFRKPMRKYSVLVVDTGQSGAEEIVELVTRTGDYRAERARIESVITNPHAHAPDIVVLDLGSPTTSELEVLAEIRGHYGDVPVIIVSEALDDAQMRRLLKLKIHDWHRKPLGQADFHASLNSSIRNAKQLSTRVHAVISAMAGAGGTTVAISITDALARSLAKQKASVGLFDLDFSSGSCGMMLNLSTTLNLDSIITQPERIDHEFVSLIQQKHPHDFHLYSFKRRDFVTHLNGYELVLRLLDAVTMEHAHTVLDVPYYEVDWAQDVLSAVNTATIVCEMNIPSIKHALDLLKTIRALPGAPKQANVLINKCETGLFKRSRIPAAKLKELFGDTPYRLLPRDDSTFAEALDRGVVPGDVNGRSKFEREIARYVKDTMLTEKAAK</sequence>
<dbReference type="SUPFAM" id="SSF52172">
    <property type="entry name" value="CheY-like"/>
    <property type="match status" value="1"/>
</dbReference>
<evidence type="ECO:0000313" key="3">
    <source>
        <dbReference type="EMBL" id="AWB49509.1"/>
    </source>
</evidence>
<dbReference type="SMART" id="SM00448">
    <property type="entry name" value="REC"/>
    <property type="match status" value="1"/>
</dbReference>
<dbReference type="EMBL" id="CP028918">
    <property type="protein sequence ID" value="AWB49509.1"/>
    <property type="molecule type" value="Genomic_DNA"/>
</dbReference>
<keyword evidence="1" id="KW-0597">Phosphoprotein</keyword>
<dbReference type="SUPFAM" id="SSF52540">
    <property type="entry name" value="P-loop containing nucleoside triphosphate hydrolases"/>
    <property type="match status" value="1"/>
</dbReference>
<evidence type="ECO:0000256" key="1">
    <source>
        <dbReference type="PROSITE-ProRule" id="PRU00169"/>
    </source>
</evidence>
<dbReference type="Gene3D" id="3.40.50.2300">
    <property type="match status" value="1"/>
</dbReference>
<evidence type="ECO:0000259" key="2">
    <source>
        <dbReference type="PROSITE" id="PS50110"/>
    </source>
</evidence>
<dbReference type="Pfam" id="PF00072">
    <property type="entry name" value="Response_reg"/>
    <property type="match status" value="1"/>
</dbReference>
<dbReference type="InterPro" id="IPR011006">
    <property type="entry name" value="CheY-like_superfamily"/>
</dbReference>
<protein>
    <recommendedName>
        <fullName evidence="2">Response regulatory domain-containing protein</fullName>
    </recommendedName>
</protein>
<dbReference type="InterPro" id="IPR027417">
    <property type="entry name" value="P-loop_NTPase"/>
</dbReference>
<proteinExistence type="predicted"/>
<name>A0A2S0UNW7_9RHOB</name>
<dbReference type="Gene3D" id="3.40.50.300">
    <property type="entry name" value="P-loop containing nucleotide triphosphate hydrolases"/>
    <property type="match status" value="1"/>
</dbReference>
<feature type="modified residue" description="4-aspartylphosphate" evidence="1">
    <location>
        <position position="68"/>
    </location>
</feature>
<dbReference type="Proteomes" id="UP000244496">
    <property type="component" value="Chromosome"/>
</dbReference>
<feature type="domain" description="Response regulatory" evidence="2">
    <location>
        <begin position="19"/>
        <end position="133"/>
    </location>
</feature>
<gene>
    <name evidence="3" type="ORF">HYN69_14275</name>
</gene>